<dbReference type="EMBL" id="JPIU01000025">
    <property type="protein sequence ID" value="KIO46792.1"/>
    <property type="molecule type" value="Genomic_DNA"/>
</dbReference>
<accession>A0A0C3NKQ0</accession>
<dbReference type="AlphaFoldDB" id="A0A0C3NKQ0"/>
<feature type="transmembrane region" description="Helical" evidence="1">
    <location>
        <begin position="68"/>
        <end position="91"/>
    </location>
</feature>
<sequence>MNLKWQKILVIAHCIGLILCIGLLVGFRYYDHLRWGLGYLIVWFTTLSAFAIFFVCTGKKWLNILAKIYSLGWLAAIVLPIPVTLGVWTGLLEEIYIPHKKYYEDDNYIIRQGYYGWIDYPNCALWIKDGTLERYDFKFDSFFTVDSCKVLSDLGAMVLYGESFKIEDNDSEYLIDILPLDEKVFDEHRQEIDSLKLIITSTRKLLNNDEADR</sequence>
<dbReference type="RefSeq" id="WP_041504829.1">
    <property type="nucleotide sequence ID" value="NZ_JPIU01000025.1"/>
</dbReference>
<organism evidence="2 3">
    <name type="scientific">Sanguibacteroides justesenii</name>
    <dbReference type="NCBI Taxonomy" id="1547597"/>
    <lineage>
        <taxon>Bacteria</taxon>
        <taxon>Pseudomonadati</taxon>
        <taxon>Bacteroidota</taxon>
        <taxon>Bacteroidia</taxon>
        <taxon>Bacteroidales</taxon>
        <taxon>Porphyromonadaceae</taxon>
        <taxon>Sanguibacteroides</taxon>
    </lineage>
</organism>
<evidence type="ECO:0000313" key="3">
    <source>
        <dbReference type="Proteomes" id="UP000031980"/>
    </source>
</evidence>
<keyword evidence="3" id="KW-1185">Reference proteome</keyword>
<feature type="transmembrane region" description="Helical" evidence="1">
    <location>
        <begin position="36"/>
        <end position="56"/>
    </location>
</feature>
<keyword evidence="1" id="KW-0812">Transmembrane</keyword>
<keyword evidence="1" id="KW-0472">Membrane</keyword>
<keyword evidence="1" id="KW-1133">Transmembrane helix</keyword>
<dbReference type="Proteomes" id="UP000031980">
    <property type="component" value="Unassembled WGS sequence"/>
</dbReference>
<name>A0A0C3NKQ0_9PORP</name>
<evidence type="ECO:0000256" key="1">
    <source>
        <dbReference type="SAM" id="Phobius"/>
    </source>
</evidence>
<evidence type="ECO:0000313" key="2">
    <source>
        <dbReference type="EMBL" id="KIO46792.1"/>
    </source>
</evidence>
<reference evidence="2 3" key="1">
    <citation type="submission" date="2014-07" db="EMBL/GenBank/DDBJ databases">
        <title>Porphyromonadaceae bacterium OUH 308042 = ATCC BAA-2681 = DSM 28342 draft genome.</title>
        <authorList>
            <person name="Sydenham T.V."/>
            <person name="Hasman H."/>
            <person name="Justensen U.S."/>
        </authorList>
    </citation>
    <scope>NUCLEOTIDE SEQUENCE [LARGE SCALE GENOMIC DNA]</scope>
    <source>
        <strain evidence="2 3">OUH 308042</strain>
    </source>
</reference>
<protein>
    <submittedName>
        <fullName evidence="2">Uncharacterized protein</fullName>
    </submittedName>
</protein>
<comment type="caution">
    <text evidence="2">The sequence shown here is derived from an EMBL/GenBank/DDBJ whole genome shotgun (WGS) entry which is preliminary data.</text>
</comment>
<gene>
    <name evidence="2" type="ORF">BA92_02740</name>
</gene>
<feature type="transmembrane region" description="Helical" evidence="1">
    <location>
        <begin position="9"/>
        <end position="30"/>
    </location>
</feature>
<proteinExistence type="predicted"/>